<reference evidence="3" key="1">
    <citation type="submission" date="2021-01" db="EMBL/GenBank/DDBJ databases">
        <authorList>
            <person name="Corre E."/>
            <person name="Pelletier E."/>
            <person name="Niang G."/>
            <person name="Scheremetjew M."/>
            <person name="Finn R."/>
            <person name="Kale V."/>
            <person name="Holt S."/>
            <person name="Cochrane G."/>
            <person name="Meng A."/>
            <person name="Brown T."/>
            <person name="Cohen L."/>
        </authorList>
    </citation>
    <scope>NUCLEOTIDE SEQUENCE</scope>
    <source>
        <strain evidence="3">CCMP1594</strain>
    </source>
</reference>
<dbReference type="EMBL" id="HBJA01121798">
    <property type="protein sequence ID" value="CAE0830634.1"/>
    <property type="molecule type" value="Transcribed_RNA"/>
</dbReference>
<sequence length="292" mass="31838">MEHQCVCGLSILNEEPFLSHQRICDKVAEQKQVFQVASSSSRTSPQKRRKAAHKPRGAGPYIGMNGCEVQGTGYRGGPTKTRLKAKPRTLPCYLCGYDFGSASIHIHMAQCYKKQVAIWNISDPAERGHKPMDPQTFFNDPTLYVIATSPPKSRQEDPAETEGMHEAWSKTAHACPHCNHPMPQSLLQDHLMRCCLDGEPEFQRTASAGLQEIGGPALIKGPRGPSDSARSMKSLPDIAEGPLSGRRSTAESPVAPSPMPALPAPLQSCVECGHAMEPRDNFCPECGIRRAA</sequence>
<name>A0A7S4GAN2_9EUGL</name>
<evidence type="ECO:0000256" key="1">
    <source>
        <dbReference type="SAM" id="MobiDB-lite"/>
    </source>
</evidence>
<feature type="region of interest" description="Disordered" evidence="1">
    <location>
        <begin position="35"/>
        <end position="57"/>
    </location>
</feature>
<evidence type="ECO:0000259" key="2">
    <source>
        <dbReference type="Pfam" id="PF13248"/>
    </source>
</evidence>
<organism evidence="3">
    <name type="scientific">Eutreptiella gymnastica</name>
    <dbReference type="NCBI Taxonomy" id="73025"/>
    <lineage>
        <taxon>Eukaryota</taxon>
        <taxon>Discoba</taxon>
        <taxon>Euglenozoa</taxon>
        <taxon>Euglenida</taxon>
        <taxon>Spirocuta</taxon>
        <taxon>Euglenophyceae</taxon>
        <taxon>Eutreptiales</taxon>
        <taxon>Eutreptiaceae</taxon>
        <taxon>Eutreptiella</taxon>
    </lineage>
</organism>
<dbReference type="AlphaFoldDB" id="A0A7S4GAN2"/>
<accession>A0A7S4GAN2</accession>
<dbReference type="InterPro" id="IPR059113">
    <property type="entry name" value="Znf_ribbon"/>
</dbReference>
<proteinExistence type="predicted"/>
<evidence type="ECO:0000313" key="3">
    <source>
        <dbReference type="EMBL" id="CAE0830634.1"/>
    </source>
</evidence>
<feature type="compositionally biased region" description="Polar residues" evidence="1">
    <location>
        <begin position="35"/>
        <end position="44"/>
    </location>
</feature>
<feature type="compositionally biased region" description="Basic residues" evidence="1">
    <location>
        <begin position="45"/>
        <end position="56"/>
    </location>
</feature>
<dbReference type="Pfam" id="PF13248">
    <property type="entry name" value="Zn_ribbon_3"/>
    <property type="match status" value="1"/>
</dbReference>
<feature type="domain" description="Putative zinc-ribbon" evidence="2">
    <location>
        <begin position="267"/>
        <end position="287"/>
    </location>
</feature>
<gene>
    <name evidence="3" type="ORF">EGYM00163_LOCUS41915</name>
</gene>
<protein>
    <recommendedName>
        <fullName evidence="2">Putative zinc-ribbon domain-containing protein</fullName>
    </recommendedName>
</protein>
<feature type="region of interest" description="Disordered" evidence="1">
    <location>
        <begin position="213"/>
        <end position="260"/>
    </location>
</feature>